<evidence type="ECO:0000313" key="1">
    <source>
        <dbReference type="EMBL" id="EFA79362.1"/>
    </source>
</evidence>
<accession>D3BGX8</accession>
<keyword evidence="2" id="KW-1185">Reference proteome</keyword>
<dbReference type="GeneID" id="31363261"/>
<dbReference type="RefSeq" id="XP_020431483.1">
    <property type="nucleotide sequence ID" value="XM_020578614.1"/>
</dbReference>
<proteinExistence type="predicted"/>
<dbReference type="Proteomes" id="UP000001396">
    <property type="component" value="Unassembled WGS sequence"/>
</dbReference>
<dbReference type="EMBL" id="ADBJ01000035">
    <property type="protein sequence ID" value="EFA79362.1"/>
    <property type="molecule type" value="Genomic_DNA"/>
</dbReference>
<comment type="caution">
    <text evidence="1">The sequence shown here is derived from an EMBL/GenBank/DDBJ whole genome shotgun (WGS) entry which is preliminary data.</text>
</comment>
<protein>
    <submittedName>
        <fullName evidence="1">Uncharacterized protein</fullName>
    </submittedName>
</protein>
<gene>
    <name evidence="1" type="ORF">PPL_07780</name>
</gene>
<sequence length="102" mass="11748">MTSHYQTLSEIGCGCQLLREDRTLENLPWSVESIVISDVIELRRCDHSSFIAIYMNDHTKGGFIHSNQQLNDNFKSDNNKLYNLLFLSNLSNSGYLFHLPPQ</sequence>
<name>D3BGX8_HETP5</name>
<dbReference type="AlphaFoldDB" id="D3BGX8"/>
<organism evidence="1 2">
    <name type="scientific">Heterostelium pallidum (strain ATCC 26659 / Pp 5 / PN500)</name>
    <name type="common">Cellular slime mold</name>
    <name type="synonym">Polysphondylium pallidum</name>
    <dbReference type="NCBI Taxonomy" id="670386"/>
    <lineage>
        <taxon>Eukaryota</taxon>
        <taxon>Amoebozoa</taxon>
        <taxon>Evosea</taxon>
        <taxon>Eumycetozoa</taxon>
        <taxon>Dictyostelia</taxon>
        <taxon>Acytosteliales</taxon>
        <taxon>Acytosteliaceae</taxon>
        <taxon>Heterostelium</taxon>
    </lineage>
</organism>
<dbReference type="InParanoid" id="D3BGX8"/>
<evidence type="ECO:0000313" key="2">
    <source>
        <dbReference type="Proteomes" id="UP000001396"/>
    </source>
</evidence>
<reference evidence="1 2" key="1">
    <citation type="journal article" date="2011" name="Genome Res.">
        <title>Phylogeny-wide analysis of social amoeba genomes highlights ancient origins for complex intercellular communication.</title>
        <authorList>
            <person name="Heidel A.J."/>
            <person name="Lawal H.M."/>
            <person name="Felder M."/>
            <person name="Schilde C."/>
            <person name="Helps N.R."/>
            <person name="Tunggal B."/>
            <person name="Rivero F."/>
            <person name="John U."/>
            <person name="Schleicher M."/>
            <person name="Eichinger L."/>
            <person name="Platzer M."/>
            <person name="Noegel A.A."/>
            <person name="Schaap P."/>
            <person name="Gloeckner G."/>
        </authorList>
    </citation>
    <scope>NUCLEOTIDE SEQUENCE [LARGE SCALE GENOMIC DNA]</scope>
    <source>
        <strain evidence="2">ATCC 26659 / Pp 5 / PN500</strain>
    </source>
</reference>